<dbReference type="Proteomes" id="UP000885797">
    <property type="component" value="Unassembled WGS sequence"/>
</dbReference>
<accession>A0A7V2WSY0</accession>
<dbReference type="EMBL" id="DRND01000196">
    <property type="protein sequence ID" value="HFC46706.1"/>
    <property type="molecule type" value="Genomic_DNA"/>
</dbReference>
<comment type="caution">
    <text evidence="1">The sequence shown here is derived from an EMBL/GenBank/DDBJ whole genome shotgun (WGS) entry which is preliminary data.</text>
</comment>
<protein>
    <submittedName>
        <fullName evidence="1">Uncharacterized protein</fullName>
    </submittedName>
</protein>
<gene>
    <name evidence="1" type="ORF">ENJ63_02360</name>
</gene>
<dbReference type="AlphaFoldDB" id="A0A7V2WSY0"/>
<name>A0A7V2WSY0_9BACT</name>
<sequence>MTRSMLHRNTRDKFSHYLCPLHLMGPIVRCSVKTRSKVVKKVLTKFLKGYDLVYRVIFVAS</sequence>
<reference evidence="1" key="1">
    <citation type="journal article" date="2020" name="mSystems">
        <title>Genome- and Community-Level Interaction Insights into Carbon Utilization and Element Cycling Functions of Hydrothermarchaeota in Hydrothermal Sediment.</title>
        <authorList>
            <person name="Zhou Z."/>
            <person name="Liu Y."/>
            <person name="Xu W."/>
            <person name="Pan J."/>
            <person name="Luo Z.H."/>
            <person name="Li M."/>
        </authorList>
    </citation>
    <scope>NUCLEOTIDE SEQUENCE [LARGE SCALE GENOMIC DNA]</scope>
    <source>
        <strain evidence="1">HyVt-503</strain>
    </source>
</reference>
<proteinExistence type="predicted"/>
<organism evidence="1">
    <name type="scientific">Dissulfuribacter thermophilus</name>
    <dbReference type="NCBI Taxonomy" id="1156395"/>
    <lineage>
        <taxon>Bacteria</taxon>
        <taxon>Pseudomonadati</taxon>
        <taxon>Thermodesulfobacteriota</taxon>
        <taxon>Dissulfuribacteria</taxon>
        <taxon>Dissulfuribacterales</taxon>
        <taxon>Dissulfuribacteraceae</taxon>
        <taxon>Dissulfuribacter</taxon>
    </lineage>
</organism>
<evidence type="ECO:0000313" key="1">
    <source>
        <dbReference type="EMBL" id="HFC46706.1"/>
    </source>
</evidence>